<reference evidence="2" key="1">
    <citation type="submission" date="2023-10" db="EMBL/GenBank/DDBJ databases">
        <title>Genome assembly of Pristionchus species.</title>
        <authorList>
            <person name="Yoshida K."/>
            <person name="Sommer R.J."/>
        </authorList>
    </citation>
    <scope>NUCLEOTIDE SEQUENCE</scope>
    <source>
        <strain evidence="2">RS0144</strain>
    </source>
</reference>
<comment type="caution">
    <text evidence="2">The sequence shown here is derived from an EMBL/GenBank/DDBJ whole genome shotgun (WGS) entry which is preliminary data.</text>
</comment>
<organism evidence="2 3">
    <name type="scientific">Pristionchus entomophagus</name>
    <dbReference type="NCBI Taxonomy" id="358040"/>
    <lineage>
        <taxon>Eukaryota</taxon>
        <taxon>Metazoa</taxon>
        <taxon>Ecdysozoa</taxon>
        <taxon>Nematoda</taxon>
        <taxon>Chromadorea</taxon>
        <taxon>Rhabditida</taxon>
        <taxon>Rhabditina</taxon>
        <taxon>Diplogasteromorpha</taxon>
        <taxon>Diplogasteroidea</taxon>
        <taxon>Neodiplogasteridae</taxon>
        <taxon>Pristionchus</taxon>
    </lineage>
</organism>
<feature type="region of interest" description="Disordered" evidence="1">
    <location>
        <begin position="27"/>
        <end position="77"/>
    </location>
</feature>
<feature type="compositionally biased region" description="Basic and acidic residues" evidence="1">
    <location>
        <begin position="147"/>
        <end position="159"/>
    </location>
</feature>
<gene>
    <name evidence="2" type="ORF">PENTCL1PPCAC_5245</name>
</gene>
<dbReference type="EMBL" id="BTSX01000002">
    <property type="protein sequence ID" value="GMS83070.1"/>
    <property type="molecule type" value="Genomic_DNA"/>
</dbReference>
<dbReference type="Proteomes" id="UP001432027">
    <property type="component" value="Unassembled WGS sequence"/>
</dbReference>
<protein>
    <submittedName>
        <fullName evidence="2">Uncharacterized protein</fullName>
    </submittedName>
</protein>
<evidence type="ECO:0000313" key="3">
    <source>
        <dbReference type="Proteomes" id="UP001432027"/>
    </source>
</evidence>
<evidence type="ECO:0000313" key="2">
    <source>
        <dbReference type="EMBL" id="GMS83070.1"/>
    </source>
</evidence>
<evidence type="ECO:0000256" key="1">
    <source>
        <dbReference type="SAM" id="MobiDB-lite"/>
    </source>
</evidence>
<feature type="non-terminal residue" evidence="2">
    <location>
        <position position="1"/>
    </location>
</feature>
<keyword evidence="3" id="KW-1185">Reference proteome</keyword>
<dbReference type="AlphaFoldDB" id="A0AAV5SSM3"/>
<sequence>SPTERKSTRAYRSKVIATTVDSSVKGPITRLCPRVDPPPPAEDESVLGHGVDCTGQGEERADAQDVLQDDVPSDDERPDLAAADVRFHTSIVHSGTITPSVPVVTKMPAPHMCPTPSSVMSKVLRQRRSFVCHPYKQSNPRHQCQLSDHENVDEQRDGG</sequence>
<accession>A0AAV5SSM3</accession>
<proteinExistence type="predicted"/>
<feature type="region of interest" description="Disordered" evidence="1">
    <location>
        <begin position="136"/>
        <end position="159"/>
    </location>
</feature>
<feature type="compositionally biased region" description="Polar residues" evidence="1">
    <location>
        <begin position="136"/>
        <end position="146"/>
    </location>
</feature>
<name>A0AAV5SSM3_9BILA</name>